<protein>
    <submittedName>
        <fullName evidence="1">Uncharacterized protein</fullName>
    </submittedName>
</protein>
<name>A0A4R6WSQ1_9SPHI</name>
<accession>A0A4R6WSQ1</accession>
<keyword evidence="2" id="KW-1185">Reference proteome</keyword>
<gene>
    <name evidence="1" type="ORF">CLV99_1194</name>
</gene>
<evidence type="ECO:0000313" key="1">
    <source>
        <dbReference type="EMBL" id="TDQ79746.1"/>
    </source>
</evidence>
<reference evidence="1 2" key="1">
    <citation type="submission" date="2019-03" db="EMBL/GenBank/DDBJ databases">
        <title>Genomic Encyclopedia of Archaeal and Bacterial Type Strains, Phase II (KMG-II): from individual species to whole genera.</title>
        <authorList>
            <person name="Goeker M."/>
        </authorList>
    </citation>
    <scope>NUCLEOTIDE SEQUENCE [LARGE SCALE GENOMIC DNA]</scope>
    <source>
        <strain evidence="1 2">DSM 28353</strain>
    </source>
</reference>
<organism evidence="1 2">
    <name type="scientific">Sphingobacterium yanglingense</name>
    <dbReference type="NCBI Taxonomy" id="1437280"/>
    <lineage>
        <taxon>Bacteria</taxon>
        <taxon>Pseudomonadati</taxon>
        <taxon>Bacteroidota</taxon>
        <taxon>Sphingobacteriia</taxon>
        <taxon>Sphingobacteriales</taxon>
        <taxon>Sphingobacteriaceae</taxon>
        <taxon>Sphingobacterium</taxon>
    </lineage>
</organism>
<dbReference type="Proteomes" id="UP000295292">
    <property type="component" value="Unassembled WGS sequence"/>
</dbReference>
<dbReference type="EMBL" id="SNYV01000011">
    <property type="protein sequence ID" value="TDQ79746.1"/>
    <property type="molecule type" value="Genomic_DNA"/>
</dbReference>
<evidence type="ECO:0000313" key="2">
    <source>
        <dbReference type="Proteomes" id="UP000295292"/>
    </source>
</evidence>
<dbReference type="AlphaFoldDB" id="A0A4R6WSQ1"/>
<proteinExistence type="predicted"/>
<comment type="caution">
    <text evidence="1">The sequence shown here is derived from an EMBL/GenBank/DDBJ whole genome shotgun (WGS) entry which is preliminary data.</text>
</comment>
<sequence length="209" mass="24908">MSYQVNTWVWVLLSANRKLAFVLAVREHTVVVRYYDVIGHKLYANREVFSKRVVVPANLEWEQLEKLPCGKRPLALNRAKMIVATNMIFTDNAKRLERRVYYCRRCRAFHTTAQFKLPIAFIKTLAENPYQSDGYENYLKIGHRKRVWYWWHHTLGVRIPFGLFERIIADYESTPDKAIVRIKLDPLAFMHFMMLFLYKDRSKRTGMDA</sequence>